<evidence type="ECO:0000313" key="2">
    <source>
        <dbReference type="EMBL" id="CDO65490.1"/>
    </source>
</evidence>
<sequence length="718" mass="84945">MACINEGDAITPRVKFKTIRKINDQKYMSEQAYLVPENDGTAVYISYELNKTLERIFQRYSTSGNMNVNEFVKMCYDYNLLPKYKYKDILCYIFRLSKSLKVGYIEYKHFFQVLQRLSAFLFRKLIMTEQEKFNVLIKHLTCQKIVHEKAIKERYSVGIQTHVKKECKGTNAVCDMRDKCCGTFVEVKDRGTMTEMDDVNYYDKKEDIKKDIDILKDNIIYNDHNDDLNNTLNDGDNYNANILKSHASSKQYTNKMNSINSDDITNKLKEEISNALKIIDDKNMEIENIYKKNLEQIEIEREKINQLQEEIKKLQNEKNDLIKKQENNKMNDKEIKNNDELNTNKLEQKESIVLRLKKLLILSGEQEAELIRIFSIYSIYCGGIAEYVMNKRLCANFLTTFYLLKKNGKNKNKMALDVKDAERLFNEVSYKRESLEKVDIDEEGLTYFYFKLFLNNIGKFFYPELTERESFLEIVLNYVLNLNKNGGVKKWKDMNEQIKKKNKMRITYDSNDLHTFDEKMVGGYTSSEKSIKHHNLEKIKTLIKNNSHMKSEQKIPNDNLTTDLSFEYLESNSAKKKEKNKINGKSINAGRIINVEKNISMEKNTNMEKNIYVDKRKKMKKKKKKFINFPNYLNEYEIYDKQNIYEVNNELIDSLKSIPEDKYHYFKTLKPTRTKFSTFKKDSNESLYDILPLYDIQGKVWPSKMNPKKKSIPQFGME</sequence>
<reference evidence="2" key="2">
    <citation type="submission" date="2014-05" db="EMBL/GenBank/DDBJ databases">
        <title>The genome sequences of chimpanzee malaria parasites reveal the path to human adaptation.</title>
        <authorList>
            <person name="Otto T.D."/>
            <person name="Rayner J.C."/>
            <person name="Boehme U."/>
            <person name="Pain A."/>
            <person name="Spottiswoode N."/>
            <person name="Sanders M."/>
            <person name="Quail M."/>
            <person name="Ollomo B."/>
            <person name="Renaud F."/>
            <person name="Thomas A.W."/>
            <person name="Prugnolle F."/>
            <person name="Conway D.J."/>
            <person name="Newbold C."/>
            <person name="Berriman M."/>
        </authorList>
    </citation>
    <scope>NUCLEOTIDE SEQUENCE [LARGE SCALE GENOMIC DNA]</scope>
    <source>
        <strain evidence="2">CDC</strain>
    </source>
</reference>
<evidence type="ECO:0000313" key="3">
    <source>
        <dbReference type="Proteomes" id="UP000027581"/>
    </source>
</evidence>
<name>A0A060S137_PLARE</name>
<dbReference type="AlphaFoldDB" id="A0A060S137"/>
<dbReference type="VEuPathDB" id="PlasmoDB:PRCDC_1220600"/>
<dbReference type="PhylomeDB" id="A0A060S137"/>
<reference evidence="2" key="1">
    <citation type="submission" date="2014-01" db="EMBL/GenBank/DDBJ databases">
        <authorList>
            <person name="Aslett M."/>
        </authorList>
    </citation>
    <scope>NUCLEOTIDE SEQUENCE</scope>
    <source>
        <strain evidence="2">CDC</strain>
    </source>
</reference>
<proteinExistence type="predicted"/>
<dbReference type="EMBL" id="HG810773">
    <property type="protein sequence ID" value="CDO65490.1"/>
    <property type="molecule type" value="Genomic_DNA"/>
</dbReference>
<gene>
    <name evidence="2" type="ORF">PRCDC_1220600</name>
</gene>
<keyword evidence="1" id="KW-0175">Coiled coil</keyword>
<keyword evidence="3" id="KW-1185">Reference proteome</keyword>
<accession>A0A060S137</accession>
<evidence type="ECO:0000256" key="1">
    <source>
        <dbReference type="SAM" id="Coils"/>
    </source>
</evidence>
<dbReference type="VEuPathDB" id="PlasmoDB:PRG01_1224600"/>
<dbReference type="SUPFAM" id="SSF47473">
    <property type="entry name" value="EF-hand"/>
    <property type="match status" value="1"/>
</dbReference>
<organism evidence="2 3">
    <name type="scientific">Plasmodium reichenowi</name>
    <dbReference type="NCBI Taxonomy" id="5854"/>
    <lineage>
        <taxon>Eukaryota</taxon>
        <taxon>Sar</taxon>
        <taxon>Alveolata</taxon>
        <taxon>Apicomplexa</taxon>
        <taxon>Aconoidasida</taxon>
        <taxon>Haemosporida</taxon>
        <taxon>Plasmodiidae</taxon>
        <taxon>Plasmodium</taxon>
        <taxon>Plasmodium (Laverania)</taxon>
    </lineage>
</organism>
<protein>
    <submittedName>
        <fullName evidence="2">Uncharacterized protein</fullName>
    </submittedName>
</protein>
<feature type="coiled-coil region" evidence="1">
    <location>
        <begin position="287"/>
        <end position="331"/>
    </location>
</feature>
<dbReference type="Proteomes" id="UP000027581">
    <property type="component" value="Unassembled WGS sequence"/>
</dbReference>
<dbReference type="InterPro" id="IPR011992">
    <property type="entry name" value="EF-hand-dom_pair"/>
</dbReference>